<dbReference type="Proteomes" id="UP001220610">
    <property type="component" value="Chromosome"/>
</dbReference>
<evidence type="ECO:0000313" key="2">
    <source>
        <dbReference type="EMBL" id="WEK38268.1"/>
    </source>
</evidence>
<name>A0AAJ6BIF8_9BACT</name>
<dbReference type="InterPro" id="IPR007627">
    <property type="entry name" value="RNA_pol_sigma70_r2"/>
</dbReference>
<dbReference type="Gene3D" id="1.10.1740.10">
    <property type="match status" value="1"/>
</dbReference>
<dbReference type="Gene3D" id="1.10.10.10">
    <property type="entry name" value="Winged helix-like DNA-binding domain superfamily/Winged helix DNA-binding domain"/>
    <property type="match status" value="1"/>
</dbReference>
<dbReference type="AlphaFoldDB" id="A0AAJ6BIF8"/>
<organism evidence="2 3">
    <name type="scientific">Candidatus Pseudobacter hemicellulosilyticus</name>
    <dbReference type="NCBI Taxonomy" id="3121375"/>
    <lineage>
        <taxon>Bacteria</taxon>
        <taxon>Pseudomonadati</taxon>
        <taxon>Bacteroidota</taxon>
        <taxon>Chitinophagia</taxon>
        <taxon>Chitinophagales</taxon>
        <taxon>Chitinophagaceae</taxon>
        <taxon>Pseudobacter</taxon>
    </lineage>
</organism>
<sequence length="195" mass="22465">MSHIGNDVAFHNRKEDHALLYLNYYQALLSSTYKYGLPLEDREDVVNVVIAKTWQIGARFSTWKEVKAFLYVSVRNGCIDKLREKNIRNQVSIEAVQHIADQADPCIDEETLEIFKQLVDVLREKLSLSNFVILEEMIMNNKSAEEIAAITGWQVTSVRSQRKKALDAARKIIEEQYPHLIDQLFPLLILVALYG</sequence>
<evidence type="ECO:0000259" key="1">
    <source>
        <dbReference type="Pfam" id="PF04542"/>
    </source>
</evidence>
<dbReference type="Pfam" id="PF04542">
    <property type="entry name" value="Sigma70_r2"/>
    <property type="match status" value="1"/>
</dbReference>
<feature type="domain" description="RNA polymerase sigma-70 region 2" evidence="1">
    <location>
        <begin position="20"/>
        <end position="85"/>
    </location>
</feature>
<gene>
    <name evidence="2" type="ORF">P0Y53_12240</name>
</gene>
<dbReference type="EMBL" id="CP119311">
    <property type="protein sequence ID" value="WEK38268.1"/>
    <property type="molecule type" value="Genomic_DNA"/>
</dbReference>
<dbReference type="InterPro" id="IPR036388">
    <property type="entry name" value="WH-like_DNA-bd_sf"/>
</dbReference>
<dbReference type="SUPFAM" id="SSF88946">
    <property type="entry name" value="Sigma2 domain of RNA polymerase sigma factors"/>
    <property type="match status" value="1"/>
</dbReference>
<dbReference type="NCBIfam" id="TIGR02937">
    <property type="entry name" value="sigma70-ECF"/>
    <property type="match status" value="1"/>
</dbReference>
<accession>A0AAJ6BIF8</accession>
<evidence type="ECO:0000313" key="3">
    <source>
        <dbReference type="Proteomes" id="UP001220610"/>
    </source>
</evidence>
<reference evidence="2" key="1">
    <citation type="submission" date="2023-03" db="EMBL/GenBank/DDBJ databases">
        <title>Andean soil-derived lignocellulolytic bacterial consortium as a source of novel taxa and putative plastic-active enzymes.</title>
        <authorList>
            <person name="Diaz-Garcia L."/>
            <person name="Chuvochina M."/>
            <person name="Feuerriegel G."/>
            <person name="Bunk B."/>
            <person name="Sproer C."/>
            <person name="Streit W.R."/>
            <person name="Rodriguez L.M."/>
            <person name="Overmann J."/>
            <person name="Jimenez D.J."/>
        </authorList>
    </citation>
    <scope>NUCLEOTIDE SEQUENCE</scope>
    <source>
        <strain evidence="2">MAG 7</strain>
    </source>
</reference>
<dbReference type="InterPro" id="IPR013325">
    <property type="entry name" value="RNA_pol_sigma_r2"/>
</dbReference>
<dbReference type="SUPFAM" id="SSF88659">
    <property type="entry name" value="Sigma3 and sigma4 domains of RNA polymerase sigma factors"/>
    <property type="match status" value="1"/>
</dbReference>
<dbReference type="GO" id="GO:0006352">
    <property type="term" value="P:DNA-templated transcription initiation"/>
    <property type="evidence" value="ECO:0007669"/>
    <property type="project" value="InterPro"/>
</dbReference>
<dbReference type="InterPro" id="IPR014284">
    <property type="entry name" value="RNA_pol_sigma-70_dom"/>
</dbReference>
<dbReference type="InterPro" id="IPR013324">
    <property type="entry name" value="RNA_pol_sigma_r3/r4-like"/>
</dbReference>
<dbReference type="GO" id="GO:0003700">
    <property type="term" value="F:DNA-binding transcription factor activity"/>
    <property type="evidence" value="ECO:0007669"/>
    <property type="project" value="InterPro"/>
</dbReference>
<protein>
    <submittedName>
        <fullName evidence="2">Sigma-70 family RNA polymerase sigma factor</fullName>
    </submittedName>
</protein>
<proteinExistence type="predicted"/>